<name>A0ACD3ZS39_FUSSC</name>
<organism evidence="1 2">
    <name type="scientific">Fusarium solani subsp. cucurbitae</name>
    <name type="common">Neocosmosporum cucurbitae</name>
    <dbReference type="NCBI Taxonomy" id="2747967"/>
    <lineage>
        <taxon>Eukaryota</taxon>
        <taxon>Fungi</taxon>
        <taxon>Dikarya</taxon>
        <taxon>Ascomycota</taxon>
        <taxon>Pezizomycotina</taxon>
        <taxon>Sordariomycetes</taxon>
        <taxon>Hypocreomycetidae</taxon>
        <taxon>Hypocreales</taxon>
        <taxon>Nectriaceae</taxon>
        <taxon>Fusarium</taxon>
        <taxon>Fusarium solani species complex</taxon>
    </lineage>
</organism>
<evidence type="ECO:0000313" key="1">
    <source>
        <dbReference type="EMBL" id="UPL03768.1"/>
    </source>
</evidence>
<accession>A0ACD3ZS39</accession>
<keyword evidence="2" id="KW-1185">Reference proteome</keyword>
<proteinExistence type="predicted"/>
<dbReference type="Proteomes" id="UP000830768">
    <property type="component" value="Chromosome 13"/>
</dbReference>
<gene>
    <name evidence="1" type="ORF">LCI18_014702</name>
</gene>
<evidence type="ECO:0000313" key="2">
    <source>
        <dbReference type="Proteomes" id="UP000830768"/>
    </source>
</evidence>
<sequence>MLEDEIEDILQGVGRYGWEDSVEIKSQASWSPGLPLLSKLSTATVSGRISRCLCGRTTTSASRKEIPAAGQGYINDFRATLQLGYRDYISTLSHWLRERLGLGLRTQVSYNLPMEMGVKIPFVDVPECESLGFGDGIDGYHQFMGPAALAGKRVVSNEMGAIFLAAYKHDIPRLVHQSDLAFAAGNNRLVLHGLAFGGNYSATTWPGHSAFNYFVAEMHSQKHPSWQAGMPEAMEYLARTQFVMHEGLSRADVAIYHHVSGTDPAMPRLYKATDLETAGFSYLYIALDNLRYDTARVKNGILGPDTASFRALILMPGAAMSPQSAKDLIELAEDGLPILIAEDPVAYLSSDGSDKSDVLDAIKMLKALPSVHTIANGTAAAILRSLDINPFVGTQVNNGTWIKNRRHDARRAIDYVFFSGCATSD</sequence>
<protein>
    <submittedName>
        <fullName evidence="1">Uncharacterized protein</fullName>
    </submittedName>
</protein>
<dbReference type="EMBL" id="CP090041">
    <property type="protein sequence ID" value="UPL03768.1"/>
    <property type="molecule type" value="Genomic_DNA"/>
</dbReference>
<reference evidence="1" key="1">
    <citation type="submission" date="2021-11" db="EMBL/GenBank/DDBJ databases">
        <title>Fusarium solani-melongenae Genome sequencing and assembly.</title>
        <authorList>
            <person name="Xie S."/>
            <person name="Huang L."/>
            <person name="Zhang X."/>
        </authorList>
    </citation>
    <scope>NUCLEOTIDE SEQUENCE</scope>
    <source>
        <strain evidence="1">CRI 24-3</strain>
    </source>
</reference>